<name>A0A918APN1_9PSEU</name>
<keyword evidence="3" id="KW-1185">Reference proteome</keyword>
<reference evidence="2" key="1">
    <citation type="journal article" date="2014" name="Int. J. Syst. Evol. Microbiol.">
        <title>Complete genome sequence of Corynebacterium casei LMG S-19264T (=DSM 44701T), isolated from a smear-ripened cheese.</title>
        <authorList>
            <consortium name="US DOE Joint Genome Institute (JGI-PGF)"/>
            <person name="Walter F."/>
            <person name="Albersmeier A."/>
            <person name="Kalinowski J."/>
            <person name="Ruckert C."/>
        </authorList>
    </citation>
    <scope>NUCLEOTIDE SEQUENCE</scope>
    <source>
        <strain evidence="2">JCM 3313</strain>
    </source>
</reference>
<dbReference type="RefSeq" id="WP_189225166.1">
    <property type="nucleotide sequence ID" value="NZ_BMRG01000009.1"/>
</dbReference>
<feature type="transmembrane region" description="Helical" evidence="1">
    <location>
        <begin position="12"/>
        <end position="39"/>
    </location>
</feature>
<keyword evidence="1" id="KW-1133">Transmembrane helix</keyword>
<feature type="transmembrane region" description="Helical" evidence="1">
    <location>
        <begin position="130"/>
        <end position="149"/>
    </location>
</feature>
<feature type="transmembrane region" description="Helical" evidence="1">
    <location>
        <begin position="64"/>
        <end position="84"/>
    </location>
</feature>
<keyword evidence="1" id="KW-0472">Membrane</keyword>
<evidence type="ECO:0000313" key="3">
    <source>
        <dbReference type="Proteomes" id="UP000639606"/>
    </source>
</evidence>
<dbReference type="AlphaFoldDB" id="A0A918APN1"/>
<accession>A0A918APN1</accession>
<protein>
    <submittedName>
        <fullName evidence="2">Uncharacterized protein</fullName>
    </submittedName>
</protein>
<dbReference type="Proteomes" id="UP000639606">
    <property type="component" value="Unassembled WGS sequence"/>
</dbReference>
<gene>
    <name evidence="2" type="ORF">GCM10010185_43760</name>
</gene>
<keyword evidence="1" id="KW-0812">Transmembrane</keyword>
<evidence type="ECO:0000256" key="1">
    <source>
        <dbReference type="SAM" id="Phobius"/>
    </source>
</evidence>
<comment type="caution">
    <text evidence="2">The sequence shown here is derived from an EMBL/GenBank/DDBJ whole genome shotgun (WGS) entry which is preliminary data.</text>
</comment>
<proteinExistence type="predicted"/>
<dbReference type="EMBL" id="BMRG01000009">
    <property type="protein sequence ID" value="GGP66353.1"/>
    <property type="molecule type" value="Genomic_DNA"/>
</dbReference>
<evidence type="ECO:0000313" key="2">
    <source>
        <dbReference type="EMBL" id="GGP66353.1"/>
    </source>
</evidence>
<organism evidence="2 3">
    <name type="scientific">Saccharothrix coeruleofusca</name>
    <dbReference type="NCBI Taxonomy" id="33919"/>
    <lineage>
        <taxon>Bacteria</taxon>
        <taxon>Bacillati</taxon>
        <taxon>Actinomycetota</taxon>
        <taxon>Actinomycetes</taxon>
        <taxon>Pseudonocardiales</taxon>
        <taxon>Pseudonocardiaceae</taxon>
        <taxon>Saccharothrix</taxon>
    </lineage>
</organism>
<sequence>MSNFSAKQAKSLLLWLHVISSVGWIAMAVVQLTLLTSVLNGPPDDRLLLLETALKLEDGILDPFGITAAYTGVMLSALTPWGFFRHWWVTVKFWLTLIAILLGSIFLGRWLEGSIEALRAGHDWSPAPLYLGTGWTLGTLLLMVWLSIAKPWGRRGAPETRQERAAVKRVEQSQGTWLFVAAMAIPVVEYLSGMDYPLLTFCTGVGFSVYRSRRLRRVRRELAAEAAGRTAPVGSGAESAG</sequence>
<feature type="transmembrane region" description="Helical" evidence="1">
    <location>
        <begin position="91"/>
        <end position="110"/>
    </location>
</feature>
<reference evidence="2" key="2">
    <citation type="submission" date="2020-09" db="EMBL/GenBank/DDBJ databases">
        <authorList>
            <person name="Sun Q."/>
            <person name="Ohkuma M."/>
        </authorList>
    </citation>
    <scope>NUCLEOTIDE SEQUENCE</scope>
    <source>
        <strain evidence="2">JCM 3313</strain>
    </source>
</reference>